<evidence type="ECO:0000313" key="2">
    <source>
        <dbReference type="Proteomes" id="UP000260773"/>
    </source>
</evidence>
<evidence type="ECO:0000313" key="1">
    <source>
        <dbReference type="EMBL" id="RGB80689.1"/>
    </source>
</evidence>
<proteinExistence type="predicted"/>
<organism evidence="1 2">
    <name type="scientific">Coprococcus catus</name>
    <dbReference type="NCBI Taxonomy" id="116085"/>
    <lineage>
        <taxon>Bacteria</taxon>
        <taxon>Bacillati</taxon>
        <taxon>Bacillota</taxon>
        <taxon>Clostridia</taxon>
        <taxon>Lachnospirales</taxon>
        <taxon>Lachnospiraceae</taxon>
        <taxon>Coprococcus</taxon>
    </lineage>
</organism>
<protein>
    <submittedName>
        <fullName evidence="1">Catalase</fullName>
    </submittedName>
</protein>
<sequence length="199" mass="23803">MSKLLVAWHHFKTITMHRILVMQGCFKMGLYWQGLTHDLSKYSPTEFKTGVLYYQGDKSPNAAEREAKGYSESWLHHKGRNRHHYEYWTDVTKDRSLGIVGIKMPVKYVAEMFADRVAACKTYEKDRYTTMSPWRYYKRTKEYITIHPETRKLLERLLKMLAVKGEDEVYRYLRYLIRVKKHIEKHIKKTNPGHTIDVP</sequence>
<comment type="caution">
    <text evidence="1">The sequence shown here is derived from an EMBL/GenBank/DDBJ whole genome shotgun (WGS) entry which is preliminary data.</text>
</comment>
<reference evidence="1 2" key="1">
    <citation type="submission" date="2018-08" db="EMBL/GenBank/DDBJ databases">
        <title>A genome reference for cultivated species of the human gut microbiota.</title>
        <authorList>
            <person name="Zou Y."/>
            <person name="Xue W."/>
            <person name="Luo G."/>
        </authorList>
    </citation>
    <scope>NUCLEOTIDE SEQUENCE [LARGE SCALE GENOMIC DNA]</scope>
    <source>
        <strain evidence="1 2">AF45-17</strain>
    </source>
</reference>
<dbReference type="AlphaFoldDB" id="A0A3E2TQ41"/>
<accession>A0A3E2TQ41</accession>
<name>A0A3E2TQ41_9FIRM</name>
<dbReference type="InterPro" id="IPR043721">
    <property type="entry name" value="DUF5662"/>
</dbReference>
<gene>
    <name evidence="1" type="ORF">DW070_05190</name>
</gene>
<dbReference type="EMBL" id="QVEP01000009">
    <property type="protein sequence ID" value="RGB80689.1"/>
    <property type="molecule type" value="Genomic_DNA"/>
</dbReference>
<dbReference type="Proteomes" id="UP000260773">
    <property type="component" value="Unassembled WGS sequence"/>
</dbReference>
<dbReference type="Pfam" id="PF18907">
    <property type="entry name" value="DUF5662"/>
    <property type="match status" value="1"/>
</dbReference>